<dbReference type="CDD" id="cd04629">
    <property type="entry name" value="CBS_pair_bac"/>
    <property type="match status" value="1"/>
</dbReference>
<dbReference type="SUPFAM" id="SSF54631">
    <property type="entry name" value="CBS-domain pair"/>
    <property type="match status" value="1"/>
</dbReference>
<dbReference type="InterPro" id="IPR044729">
    <property type="entry name" value="CBS_bac"/>
</dbReference>
<accession>A0AAW7XCS3</accession>
<keyword evidence="2" id="KW-0129">CBS domain</keyword>
<feature type="domain" description="CBS" evidence="3">
    <location>
        <begin position="77"/>
        <end position="131"/>
    </location>
</feature>
<evidence type="ECO:0000256" key="1">
    <source>
        <dbReference type="ARBA" id="ARBA00022737"/>
    </source>
</evidence>
<dbReference type="AlphaFoldDB" id="A0AAW7XCS3"/>
<dbReference type="PROSITE" id="PS51371">
    <property type="entry name" value="CBS"/>
    <property type="match status" value="2"/>
</dbReference>
<dbReference type="InterPro" id="IPR051462">
    <property type="entry name" value="CBS_domain-containing"/>
</dbReference>
<dbReference type="RefSeq" id="WP_011468192.1">
    <property type="nucleotide sequence ID" value="NZ_CP123764.1"/>
</dbReference>
<gene>
    <name evidence="4" type="ORF">Q4521_17135</name>
</gene>
<evidence type="ECO:0000256" key="2">
    <source>
        <dbReference type="PROSITE-ProRule" id="PRU00703"/>
    </source>
</evidence>
<dbReference type="InterPro" id="IPR000644">
    <property type="entry name" value="CBS_dom"/>
</dbReference>
<dbReference type="Pfam" id="PF00571">
    <property type="entry name" value="CBS"/>
    <property type="match status" value="2"/>
</dbReference>
<evidence type="ECO:0000313" key="4">
    <source>
        <dbReference type="EMBL" id="MDO6424212.1"/>
    </source>
</evidence>
<name>A0AAW7XCS3_9GAMM</name>
<feature type="domain" description="CBS" evidence="3">
    <location>
        <begin position="10"/>
        <end position="69"/>
    </location>
</feature>
<dbReference type="PANTHER" id="PTHR48108:SF26">
    <property type="entry name" value="CBS DOMAIN-CONTAINING PROTEIN DDB_G0289609"/>
    <property type="match status" value="1"/>
</dbReference>
<dbReference type="PANTHER" id="PTHR48108">
    <property type="entry name" value="CBS DOMAIN-CONTAINING PROTEIN CBSX2, CHLOROPLASTIC"/>
    <property type="match status" value="1"/>
</dbReference>
<protein>
    <submittedName>
        <fullName evidence="4">CBS domain-containing protein</fullName>
    </submittedName>
</protein>
<dbReference type="Gene3D" id="3.10.580.10">
    <property type="entry name" value="CBS-domain"/>
    <property type="match status" value="1"/>
</dbReference>
<sequence length="131" mass="14214">MHSILVRDYMDRNPHAINQLASVREAIGVLVNEGITGAPVIDDSKTLVGFISEHDCIRQLLNDAFYYDESAAIGAIMRTDLKSVTPDTSILTIAEAMANGPPKNYPVVDNGKLVGLISRAHVLRALLTVND</sequence>
<evidence type="ECO:0000259" key="3">
    <source>
        <dbReference type="PROSITE" id="PS51371"/>
    </source>
</evidence>
<dbReference type="EMBL" id="JAUOPB010000013">
    <property type="protein sequence ID" value="MDO6424212.1"/>
    <property type="molecule type" value="Genomic_DNA"/>
</dbReference>
<comment type="caution">
    <text evidence="4">The sequence shown here is derived from an EMBL/GenBank/DDBJ whole genome shotgun (WGS) entry which is preliminary data.</text>
</comment>
<dbReference type="InterPro" id="IPR046342">
    <property type="entry name" value="CBS_dom_sf"/>
</dbReference>
<organism evidence="4 5">
    <name type="scientific">Saccharophagus degradans</name>
    <dbReference type="NCBI Taxonomy" id="86304"/>
    <lineage>
        <taxon>Bacteria</taxon>
        <taxon>Pseudomonadati</taxon>
        <taxon>Pseudomonadota</taxon>
        <taxon>Gammaproteobacteria</taxon>
        <taxon>Cellvibrionales</taxon>
        <taxon>Cellvibrionaceae</taxon>
        <taxon>Saccharophagus</taxon>
    </lineage>
</organism>
<dbReference type="SMART" id="SM00116">
    <property type="entry name" value="CBS"/>
    <property type="match status" value="2"/>
</dbReference>
<keyword evidence="1" id="KW-0677">Repeat</keyword>
<proteinExistence type="predicted"/>
<dbReference type="Proteomes" id="UP001169760">
    <property type="component" value="Unassembled WGS sequence"/>
</dbReference>
<reference evidence="4" key="1">
    <citation type="submission" date="2023-07" db="EMBL/GenBank/DDBJ databases">
        <title>Genome content predicts the carbon catabolic preferences of heterotrophic bacteria.</title>
        <authorList>
            <person name="Gralka M."/>
        </authorList>
    </citation>
    <scope>NUCLEOTIDE SEQUENCE</scope>
    <source>
        <strain evidence="4">I3M17_2</strain>
    </source>
</reference>
<dbReference type="GeneID" id="98613387"/>
<evidence type="ECO:0000313" key="5">
    <source>
        <dbReference type="Proteomes" id="UP001169760"/>
    </source>
</evidence>